<evidence type="ECO:0000256" key="1">
    <source>
        <dbReference type="SAM" id="Coils"/>
    </source>
</evidence>
<dbReference type="GeneID" id="33556105"/>
<feature type="compositionally biased region" description="Low complexity" evidence="2">
    <location>
        <begin position="14"/>
        <end position="41"/>
    </location>
</feature>
<dbReference type="OrthoDB" id="5544375at2759"/>
<dbReference type="Proteomes" id="UP000193218">
    <property type="component" value="Unassembled WGS sequence"/>
</dbReference>
<gene>
    <name evidence="3" type="ORF">BD324DRAFT_611714</name>
</gene>
<feature type="compositionally biased region" description="Polar residues" evidence="2">
    <location>
        <begin position="1"/>
        <end position="10"/>
    </location>
</feature>
<evidence type="ECO:0000313" key="4">
    <source>
        <dbReference type="Proteomes" id="UP000193218"/>
    </source>
</evidence>
<sequence>MGASQSSQARPEQVVSAPESSTSVSFSPSLIDRLSSPASSKEPSESTDDIVRRRLAAESAHIRSQEAEILSKISAALEKENLDKEKPGMSSEVLGRDIEEVREKVERMKRDREEKEGEGIRKAKEDILRCYRENAQRPLDCWREVETFKTEVAKLEKAFVKSLQ</sequence>
<evidence type="ECO:0000313" key="3">
    <source>
        <dbReference type="EMBL" id="ORX40662.1"/>
    </source>
</evidence>
<evidence type="ECO:0008006" key="5">
    <source>
        <dbReference type="Google" id="ProtNLM"/>
    </source>
</evidence>
<dbReference type="Pfam" id="PF07956">
    <property type="entry name" value="DUF1690"/>
    <property type="match status" value="1"/>
</dbReference>
<dbReference type="EMBL" id="NBSH01000001">
    <property type="protein sequence ID" value="ORX40662.1"/>
    <property type="molecule type" value="Genomic_DNA"/>
</dbReference>
<dbReference type="InParanoid" id="A0A1Y1URU3"/>
<dbReference type="AlphaFoldDB" id="A0A1Y1URU3"/>
<accession>A0A1Y1URU3</accession>
<comment type="caution">
    <text evidence="3">The sequence shown here is derived from an EMBL/GenBank/DDBJ whole genome shotgun (WGS) entry which is preliminary data.</text>
</comment>
<feature type="coiled-coil region" evidence="1">
    <location>
        <begin position="91"/>
        <end position="118"/>
    </location>
</feature>
<dbReference type="RefSeq" id="XP_021874341.1">
    <property type="nucleotide sequence ID" value="XM_022014297.1"/>
</dbReference>
<organism evidence="3 4">
    <name type="scientific">Kockovaella imperatae</name>
    <dbReference type="NCBI Taxonomy" id="4999"/>
    <lineage>
        <taxon>Eukaryota</taxon>
        <taxon>Fungi</taxon>
        <taxon>Dikarya</taxon>
        <taxon>Basidiomycota</taxon>
        <taxon>Agaricomycotina</taxon>
        <taxon>Tremellomycetes</taxon>
        <taxon>Tremellales</taxon>
        <taxon>Cuniculitremaceae</taxon>
        <taxon>Kockovaella</taxon>
    </lineage>
</organism>
<reference evidence="3 4" key="1">
    <citation type="submission" date="2017-03" db="EMBL/GenBank/DDBJ databases">
        <title>Widespread Adenine N6-methylation of Active Genes in Fungi.</title>
        <authorList>
            <consortium name="DOE Joint Genome Institute"/>
            <person name="Mondo S.J."/>
            <person name="Dannebaum R.O."/>
            <person name="Kuo R.C."/>
            <person name="Louie K.B."/>
            <person name="Bewick A.J."/>
            <person name="Labutti K."/>
            <person name="Haridas S."/>
            <person name="Kuo A."/>
            <person name="Salamov A."/>
            <person name="Ahrendt S.R."/>
            <person name="Lau R."/>
            <person name="Bowen B.P."/>
            <person name="Lipzen A."/>
            <person name="Sullivan W."/>
            <person name="Andreopoulos W.B."/>
            <person name="Clum A."/>
            <person name="Lindquist E."/>
            <person name="Daum C."/>
            <person name="Northen T.R."/>
            <person name="Ramamoorthy G."/>
            <person name="Schmitz R.J."/>
            <person name="Gryganskyi A."/>
            <person name="Culley D."/>
            <person name="Magnuson J."/>
            <person name="James T.Y."/>
            <person name="O'Malley M.A."/>
            <person name="Stajich J.E."/>
            <person name="Spatafora J.W."/>
            <person name="Visel A."/>
            <person name="Grigoriev I.V."/>
        </authorList>
    </citation>
    <scope>NUCLEOTIDE SEQUENCE [LARGE SCALE GENOMIC DNA]</scope>
    <source>
        <strain evidence="3 4">NRRL Y-17943</strain>
    </source>
</reference>
<evidence type="ECO:0000256" key="2">
    <source>
        <dbReference type="SAM" id="MobiDB-lite"/>
    </source>
</evidence>
<dbReference type="InterPro" id="IPR012471">
    <property type="entry name" value="DUF1690"/>
</dbReference>
<feature type="region of interest" description="Disordered" evidence="2">
    <location>
        <begin position="1"/>
        <end position="50"/>
    </location>
</feature>
<name>A0A1Y1URU3_9TREE</name>
<proteinExistence type="predicted"/>
<protein>
    <recommendedName>
        <fullName evidence="5">MICOS complex subunit mic19</fullName>
    </recommendedName>
</protein>
<keyword evidence="1" id="KW-0175">Coiled coil</keyword>
<keyword evidence="4" id="KW-1185">Reference proteome</keyword>